<comment type="caution">
    <text evidence="3">The sequence shown here is derived from an EMBL/GenBank/DDBJ whole genome shotgun (WGS) entry which is preliminary data.</text>
</comment>
<name>A0ABS1EA33_9GAMM</name>
<evidence type="ECO:0000259" key="2">
    <source>
        <dbReference type="Pfam" id="PF00561"/>
    </source>
</evidence>
<keyword evidence="1 3" id="KW-0378">Hydrolase</keyword>
<organism evidence="3 4">
    <name type="scientific">Halorhodospira neutriphila</name>
    <dbReference type="NCBI Taxonomy" id="168379"/>
    <lineage>
        <taxon>Bacteria</taxon>
        <taxon>Pseudomonadati</taxon>
        <taxon>Pseudomonadota</taxon>
        <taxon>Gammaproteobacteria</taxon>
        <taxon>Chromatiales</taxon>
        <taxon>Ectothiorhodospiraceae</taxon>
        <taxon>Halorhodospira</taxon>
    </lineage>
</organism>
<dbReference type="PANTHER" id="PTHR46118">
    <property type="entry name" value="PROTEIN ABHD11"/>
    <property type="match status" value="1"/>
</dbReference>
<dbReference type="SUPFAM" id="SSF53474">
    <property type="entry name" value="alpha/beta-Hydrolases"/>
    <property type="match status" value="1"/>
</dbReference>
<evidence type="ECO:0000313" key="4">
    <source>
        <dbReference type="Proteomes" id="UP000738126"/>
    </source>
</evidence>
<dbReference type="GO" id="GO:0016787">
    <property type="term" value="F:hydrolase activity"/>
    <property type="evidence" value="ECO:0007669"/>
    <property type="project" value="UniProtKB-KW"/>
</dbReference>
<dbReference type="PANTHER" id="PTHR46118:SF4">
    <property type="entry name" value="PROTEIN ABHD11"/>
    <property type="match status" value="1"/>
</dbReference>
<proteinExistence type="predicted"/>
<dbReference type="Gene3D" id="3.40.50.1820">
    <property type="entry name" value="alpha/beta hydrolase"/>
    <property type="match status" value="1"/>
</dbReference>
<protein>
    <submittedName>
        <fullName evidence="3">Alpha/beta hydrolase</fullName>
    </submittedName>
</protein>
<dbReference type="PRINTS" id="PR00412">
    <property type="entry name" value="EPOXHYDRLASE"/>
</dbReference>
<dbReference type="EMBL" id="NRSH01000105">
    <property type="protein sequence ID" value="MBK1727151.1"/>
    <property type="molecule type" value="Genomic_DNA"/>
</dbReference>
<evidence type="ECO:0000256" key="1">
    <source>
        <dbReference type="ARBA" id="ARBA00022801"/>
    </source>
</evidence>
<evidence type="ECO:0000313" key="3">
    <source>
        <dbReference type="EMBL" id="MBK1727151.1"/>
    </source>
</evidence>
<dbReference type="PRINTS" id="PR00111">
    <property type="entry name" value="ABHYDROLASE"/>
</dbReference>
<dbReference type="InterPro" id="IPR000639">
    <property type="entry name" value="Epox_hydrolase-like"/>
</dbReference>
<keyword evidence="4" id="KW-1185">Reference proteome</keyword>
<dbReference type="Proteomes" id="UP000738126">
    <property type="component" value="Unassembled WGS sequence"/>
</dbReference>
<dbReference type="InterPro" id="IPR000073">
    <property type="entry name" value="AB_hydrolase_1"/>
</dbReference>
<gene>
    <name evidence="3" type="ORF">CKO13_08985</name>
</gene>
<sequence length="265" mass="28475">MSETVELHYTVRGEGRPVLLLHGLYGSGNNLSRLQRHLAERYRVIAPDLRNHGRSPHCPDMDYRAMAADLGALLDREGVASAAVIGHSMGGKAAMTLALTAPQRVAAVLVADIAPVAYEETHDPVIWALQAVDVASAASRGEIDAALAERVPEAQLRQFLLTNLQPAEGGGYRWRIPLETLSAAIPTIRGFPELAATYPGPALFLYGSRSEYFDAQRHRAAAEGYFPAAELQALEGAGHWLHAEQPQAFAAALDAFLAAHYPPAG</sequence>
<reference evidence="3 4" key="1">
    <citation type="journal article" date="2020" name="Microorganisms">
        <title>Osmotic Adaptation and Compatible Solute Biosynthesis of Phototrophic Bacteria as Revealed from Genome Analyses.</title>
        <authorList>
            <person name="Imhoff J.F."/>
            <person name="Rahn T."/>
            <person name="Kunzel S."/>
            <person name="Keller A."/>
            <person name="Neulinger S.C."/>
        </authorList>
    </citation>
    <scope>NUCLEOTIDE SEQUENCE [LARGE SCALE GENOMIC DNA]</scope>
    <source>
        <strain evidence="3 4">DSM 15116</strain>
    </source>
</reference>
<feature type="domain" description="AB hydrolase-1" evidence="2">
    <location>
        <begin position="17"/>
        <end position="245"/>
    </location>
</feature>
<dbReference type="Pfam" id="PF00561">
    <property type="entry name" value="Abhydrolase_1"/>
    <property type="match status" value="1"/>
</dbReference>
<dbReference type="RefSeq" id="WP_200259847.1">
    <property type="nucleotide sequence ID" value="NZ_NRSH01000105.1"/>
</dbReference>
<dbReference type="InterPro" id="IPR029058">
    <property type="entry name" value="AB_hydrolase_fold"/>
</dbReference>
<accession>A0ABS1EA33</accession>